<evidence type="ECO:0000256" key="4">
    <source>
        <dbReference type="ARBA" id="ARBA00023136"/>
    </source>
</evidence>
<keyword evidence="7" id="KW-1185">Reference proteome</keyword>
<feature type="transmembrane region" description="Helical" evidence="5">
    <location>
        <begin position="12"/>
        <end position="33"/>
    </location>
</feature>
<dbReference type="GO" id="GO:0016020">
    <property type="term" value="C:membrane"/>
    <property type="evidence" value="ECO:0007669"/>
    <property type="project" value="UniProtKB-SubCell"/>
</dbReference>
<evidence type="ECO:0000313" key="6">
    <source>
        <dbReference type="EMBL" id="AKK02637.1"/>
    </source>
</evidence>
<name>A0A0G3GUY9_9CORY</name>
<dbReference type="RefSeq" id="WP_047239808.1">
    <property type="nucleotide sequence ID" value="NZ_CP011541.1"/>
</dbReference>
<accession>A0A0G3GUY9</accession>
<reference evidence="6 7" key="1">
    <citation type="submission" date="2015-05" db="EMBL/GenBank/DDBJ databases">
        <title>Complete genome sequence of Corynebacterium epidermidicanis DSM 45586, isolated from the skin of a dog suffering from pruritus.</title>
        <authorList>
            <person name="Ruckert C."/>
            <person name="Albersmeier A."/>
            <person name="Winkler A."/>
            <person name="Tauch A."/>
        </authorList>
    </citation>
    <scope>NUCLEOTIDE SEQUENCE [LARGE SCALE GENOMIC DNA]</scope>
    <source>
        <strain evidence="6 7">DSM 45586</strain>
    </source>
</reference>
<dbReference type="Pfam" id="PF13564">
    <property type="entry name" value="DoxX_2"/>
    <property type="match status" value="1"/>
</dbReference>
<protein>
    <submittedName>
        <fullName evidence="6">DoxX-like family</fullName>
    </submittedName>
</protein>
<evidence type="ECO:0000313" key="7">
    <source>
        <dbReference type="Proteomes" id="UP000035368"/>
    </source>
</evidence>
<evidence type="ECO:0000256" key="2">
    <source>
        <dbReference type="ARBA" id="ARBA00022692"/>
    </source>
</evidence>
<feature type="transmembrane region" description="Helical" evidence="5">
    <location>
        <begin position="69"/>
        <end position="87"/>
    </location>
</feature>
<dbReference type="InterPro" id="IPR032808">
    <property type="entry name" value="DoxX"/>
</dbReference>
<sequence>MNTITSEPQWPTLLMAAILLGDIAMSIKPLRFIRQCLSGVNFPENWWWALILIKSVAVLGLLIGLHIPGFGIAAMCGIIAYFCAATIAHIRAGYLKQSFWINCLGMLSLSIAVLLLTILT</sequence>
<keyword evidence="2 5" id="KW-0812">Transmembrane</keyword>
<keyword evidence="3 5" id="KW-1133">Transmembrane helix</keyword>
<dbReference type="AlphaFoldDB" id="A0A0G3GUY9"/>
<evidence type="ECO:0000256" key="5">
    <source>
        <dbReference type="SAM" id="Phobius"/>
    </source>
</evidence>
<dbReference type="PATRIC" id="fig|1050174.4.peg.774"/>
<comment type="subcellular location">
    <subcellularLocation>
        <location evidence="1">Membrane</location>
        <topology evidence="1">Multi-pass membrane protein</topology>
    </subcellularLocation>
</comment>
<proteinExistence type="predicted"/>
<evidence type="ECO:0000256" key="1">
    <source>
        <dbReference type="ARBA" id="ARBA00004141"/>
    </source>
</evidence>
<gene>
    <name evidence="6" type="ORF">CEPID_03820</name>
</gene>
<evidence type="ECO:0000256" key="3">
    <source>
        <dbReference type="ARBA" id="ARBA00022989"/>
    </source>
</evidence>
<feature type="transmembrane region" description="Helical" evidence="5">
    <location>
        <begin position="99"/>
        <end position="119"/>
    </location>
</feature>
<dbReference type="KEGG" id="cei:CEPID_03820"/>
<dbReference type="STRING" id="1050174.CEPID_03820"/>
<dbReference type="Proteomes" id="UP000035368">
    <property type="component" value="Chromosome"/>
</dbReference>
<keyword evidence="4 5" id="KW-0472">Membrane</keyword>
<dbReference type="OrthoDB" id="4377071at2"/>
<feature type="transmembrane region" description="Helical" evidence="5">
    <location>
        <begin position="45"/>
        <end position="63"/>
    </location>
</feature>
<dbReference type="EMBL" id="CP011541">
    <property type="protein sequence ID" value="AKK02637.1"/>
    <property type="molecule type" value="Genomic_DNA"/>
</dbReference>
<organism evidence="6 7">
    <name type="scientific">Corynebacterium epidermidicanis</name>
    <dbReference type="NCBI Taxonomy" id="1050174"/>
    <lineage>
        <taxon>Bacteria</taxon>
        <taxon>Bacillati</taxon>
        <taxon>Actinomycetota</taxon>
        <taxon>Actinomycetes</taxon>
        <taxon>Mycobacteriales</taxon>
        <taxon>Corynebacteriaceae</taxon>
        <taxon>Corynebacterium</taxon>
    </lineage>
</organism>